<protein>
    <submittedName>
        <fullName evidence="1">Uncharacterized protein</fullName>
    </submittedName>
</protein>
<keyword evidence="2" id="KW-1185">Reference proteome</keyword>
<dbReference type="Proteomes" id="UP000191931">
    <property type="component" value="Unassembled WGS sequence"/>
</dbReference>
<accession>A0A1W1H8Z7</accession>
<gene>
    <name evidence="1" type="ORF">MTBBW1_1630014</name>
</gene>
<proteinExistence type="predicted"/>
<reference evidence="1 2" key="1">
    <citation type="submission" date="2017-03" db="EMBL/GenBank/DDBJ databases">
        <authorList>
            <person name="Afonso C.L."/>
            <person name="Miller P.J."/>
            <person name="Scott M.A."/>
            <person name="Spackman E."/>
            <person name="Goraichik I."/>
            <person name="Dimitrov K.M."/>
            <person name="Suarez D.L."/>
            <person name="Swayne D.E."/>
        </authorList>
    </citation>
    <scope>NUCLEOTIDE SEQUENCE [LARGE SCALE GENOMIC DNA]</scope>
    <source>
        <strain evidence="1">PRJEB14757</strain>
    </source>
</reference>
<evidence type="ECO:0000313" key="2">
    <source>
        <dbReference type="Proteomes" id="UP000191931"/>
    </source>
</evidence>
<name>A0A1W1H8Z7_9BACT</name>
<dbReference type="STRING" id="1246637.MTBBW1_1630014"/>
<evidence type="ECO:0000313" key="1">
    <source>
        <dbReference type="EMBL" id="SLM28904.1"/>
    </source>
</evidence>
<sequence length="135" mass="15602">MESNNEEKSDDALETGLSGAFINSLKRNNREIRDDRATTIAEDTELVYKRKIEDLKISIKKMKREQEYMLDLSPTSTQSLILASDFNCEEYVAKDIDLGIKIRNTEITLEIAQKRYEYSFWRGGLNHGKGNLFSK</sequence>
<dbReference type="AlphaFoldDB" id="A0A1W1H8Z7"/>
<dbReference type="EMBL" id="FWEV01000072">
    <property type="protein sequence ID" value="SLM28904.1"/>
    <property type="molecule type" value="Genomic_DNA"/>
</dbReference>
<organism evidence="1 2">
    <name type="scientific">Desulfamplus magnetovallimortis</name>
    <dbReference type="NCBI Taxonomy" id="1246637"/>
    <lineage>
        <taxon>Bacteria</taxon>
        <taxon>Pseudomonadati</taxon>
        <taxon>Thermodesulfobacteriota</taxon>
        <taxon>Desulfobacteria</taxon>
        <taxon>Desulfobacterales</taxon>
        <taxon>Desulfobacteraceae</taxon>
        <taxon>Desulfamplus</taxon>
    </lineage>
</organism>
<dbReference type="RefSeq" id="WP_080805576.1">
    <property type="nucleotide sequence ID" value="NZ_LT828550.1"/>
</dbReference>
<dbReference type="OrthoDB" id="1438824at2"/>